<reference evidence="2" key="1">
    <citation type="submission" date="2024-07" db="EMBL/GenBank/DDBJ databases">
        <title>Halotolerant mesophilic bacterium Ornithinibacillus sp. 4-3, sp. nov., isolated from soil.</title>
        <authorList>
            <person name="Sidarenka A.V."/>
            <person name="Guliayeva D.E."/>
            <person name="Leanovich S.I."/>
            <person name="Hileuskaya K.S."/>
            <person name="Akhremchuk A.E."/>
            <person name="Sikolenko M.A."/>
            <person name="Valentovich L.N."/>
        </authorList>
    </citation>
    <scope>NUCLEOTIDE SEQUENCE</scope>
    <source>
        <strain evidence="2">4-3</strain>
    </source>
</reference>
<evidence type="ECO:0000259" key="1">
    <source>
        <dbReference type="Pfam" id="PF04069"/>
    </source>
</evidence>
<sequence length="305" mass="34670">MRRIGIIVTFSLLVIFLVACGGNKDTNEAGGKIFQFGAQNWSDPKIMGQIVKQLIEDQTIHEVEITEDIQASPQVIHAMIQDEFDIASLLSGEIYNNWFDEDEVEFTTDPEKTMEQVQDLFKKHHGFEWYDSIGFANQYGLAVREEFAEEHNLSKMSDLAPLAADIEMGADTTWRERDIDGYGPYSETYGYEFKDVRGMDASLMYEGISSGDLDIILAYTIDPQINEHNLVLLEDDFQFFPPYESSIVTKEEIVEEYPEVAEILESLVDSITAEEMTELVGEVDLKNRPTAEVAKEFLQEKGLLD</sequence>
<dbReference type="Gene3D" id="3.40.190.120">
    <property type="entry name" value="Osmoprotection protein (prox), domain 2"/>
    <property type="match status" value="1"/>
</dbReference>
<dbReference type="InterPro" id="IPR007210">
    <property type="entry name" value="ABC_Gly_betaine_transp_sub-bd"/>
</dbReference>
<gene>
    <name evidence="2" type="ORF">AB4Y30_01110</name>
</gene>
<evidence type="ECO:0000313" key="2">
    <source>
        <dbReference type="EMBL" id="XDK33008.1"/>
    </source>
</evidence>
<protein>
    <submittedName>
        <fullName evidence="2">Glycine betaine ABC transporter substrate-binding protein</fullName>
    </submittedName>
</protein>
<dbReference type="Gene3D" id="3.40.190.10">
    <property type="entry name" value="Periplasmic binding protein-like II"/>
    <property type="match status" value="1"/>
</dbReference>
<dbReference type="GO" id="GO:0022857">
    <property type="term" value="F:transmembrane transporter activity"/>
    <property type="evidence" value="ECO:0007669"/>
    <property type="project" value="InterPro"/>
</dbReference>
<dbReference type="EMBL" id="CP162599">
    <property type="protein sequence ID" value="XDK33008.1"/>
    <property type="molecule type" value="Genomic_DNA"/>
</dbReference>
<dbReference type="SUPFAM" id="SSF53850">
    <property type="entry name" value="Periplasmic binding protein-like II"/>
    <property type="match status" value="1"/>
</dbReference>
<name>A0AB39HRL2_9BACI</name>
<dbReference type="PROSITE" id="PS51257">
    <property type="entry name" value="PROKAR_LIPOPROTEIN"/>
    <property type="match status" value="1"/>
</dbReference>
<dbReference type="GO" id="GO:0043190">
    <property type="term" value="C:ATP-binding cassette (ABC) transporter complex"/>
    <property type="evidence" value="ECO:0007669"/>
    <property type="project" value="InterPro"/>
</dbReference>
<proteinExistence type="predicted"/>
<dbReference type="Pfam" id="PF04069">
    <property type="entry name" value="OpuAC"/>
    <property type="match status" value="1"/>
</dbReference>
<dbReference type="RefSeq" id="WP_368653695.1">
    <property type="nucleotide sequence ID" value="NZ_CP162599.1"/>
</dbReference>
<dbReference type="AlphaFoldDB" id="A0AB39HRL2"/>
<accession>A0AB39HRL2</accession>
<feature type="domain" description="ABC-type glycine betaine transport system substrate-binding" evidence="1">
    <location>
        <begin position="36"/>
        <end position="300"/>
    </location>
</feature>
<organism evidence="2">
    <name type="scientific">Ornithinibacillus sp. 4-3</name>
    <dbReference type="NCBI Taxonomy" id="3231488"/>
    <lineage>
        <taxon>Bacteria</taxon>
        <taxon>Bacillati</taxon>
        <taxon>Bacillota</taxon>
        <taxon>Bacilli</taxon>
        <taxon>Bacillales</taxon>
        <taxon>Bacillaceae</taxon>
        <taxon>Ornithinibacillus</taxon>
    </lineage>
</organism>